<proteinExistence type="predicted"/>
<dbReference type="InterPro" id="IPR050523">
    <property type="entry name" value="AKR_Detox_Biosynth"/>
</dbReference>
<dbReference type="GO" id="GO:0016491">
    <property type="term" value="F:oxidoreductase activity"/>
    <property type="evidence" value="ECO:0007669"/>
    <property type="project" value="UniProtKB-KW"/>
</dbReference>
<dbReference type="PANTHER" id="PTHR43364:SF4">
    <property type="entry name" value="NAD(P)-LINKED OXIDOREDUCTASE SUPERFAMILY PROTEIN"/>
    <property type="match status" value="1"/>
</dbReference>
<feature type="non-terminal residue" evidence="3">
    <location>
        <position position="1"/>
    </location>
</feature>
<feature type="domain" description="NADP-dependent oxidoreductase" evidence="2">
    <location>
        <begin position="18"/>
        <end position="157"/>
    </location>
</feature>
<accession>A0A2P5HG29</accession>
<dbReference type="InterPro" id="IPR036812">
    <property type="entry name" value="NAD(P)_OxRdtase_dom_sf"/>
</dbReference>
<comment type="caution">
    <text evidence="3">The sequence shown here is derived from an EMBL/GenBank/DDBJ whole genome shotgun (WGS) entry which is preliminary data.</text>
</comment>
<dbReference type="Gene3D" id="3.20.20.100">
    <property type="entry name" value="NADP-dependent oxidoreductase domain"/>
    <property type="match status" value="1"/>
</dbReference>
<evidence type="ECO:0000256" key="1">
    <source>
        <dbReference type="ARBA" id="ARBA00023002"/>
    </source>
</evidence>
<dbReference type="STRING" id="158607.A0A2P5HG29"/>
<dbReference type="EMBL" id="MAVT02002547">
    <property type="protein sequence ID" value="POS69207.1"/>
    <property type="molecule type" value="Genomic_DNA"/>
</dbReference>
<evidence type="ECO:0000313" key="4">
    <source>
        <dbReference type="Proteomes" id="UP000094444"/>
    </source>
</evidence>
<dbReference type="SUPFAM" id="SSF51430">
    <property type="entry name" value="NAD(P)-linked oxidoreductase"/>
    <property type="match status" value="1"/>
</dbReference>
<keyword evidence="1" id="KW-0560">Oxidoreductase</keyword>
<dbReference type="AlphaFoldDB" id="A0A2P5HG29"/>
<dbReference type="InterPro" id="IPR023210">
    <property type="entry name" value="NADP_OxRdtase_dom"/>
</dbReference>
<protein>
    <submittedName>
        <fullName evidence="3">Oxidoreductase</fullName>
    </submittedName>
</protein>
<dbReference type="InParanoid" id="A0A2P5HG29"/>
<name>A0A2P5HG29_DIAHE</name>
<organism evidence="3 4">
    <name type="scientific">Diaporthe helianthi</name>
    <dbReference type="NCBI Taxonomy" id="158607"/>
    <lineage>
        <taxon>Eukaryota</taxon>
        <taxon>Fungi</taxon>
        <taxon>Dikarya</taxon>
        <taxon>Ascomycota</taxon>
        <taxon>Pezizomycotina</taxon>
        <taxon>Sordariomycetes</taxon>
        <taxon>Sordariomycetidae</taxon>
        <taxon>Diaporthales</taxon>
        <taxon>Diaporthaceae</taxon>
        <taxon>Diaporthe</taxon>
    </lineage>
</organism>
<keyword evidence="4" id="KW-1185">Reference proteome</keyword>
<sequence length="244" mass="27951">SVPGEKAGARILGLEEFNRHLDCFQKQGYNEAEPARMYVGGKQEAWTRDAKWKDIGLTLATKIYPQQVGMHDPSRLRELFTSSLTELGCDSVDIFYLCAPDRSVPYEDTLAEVNRFYQEGRFKQLDLSNYAACDWDVAEICTIAKDRGWFKPSINQSMDNAIRGLYCGKIKPAELVHTDGRFSESYKYGKIYRYRFLKKANMEALKIVEEATCTRKHSLTLLETAMRWVIHHSALNSNIEGQGR</sequence>
<dbReference type="PANTHER" id="PTHR43364">
    <property type="entry name" value="NADH-SPECIFIC METHYLGLYOXAL REDUCTASE-RELATED"/>
    <property type="match status" value="1"/>
</dbReference>
<evidence type="ECO:0000259" key="2">
    <source>
        <dbReference type="Pfam" id="PF00248"/>
    </source>
</evidence>
<dbReference type="Proteomes" id="UP000094444">
    <property type="component" value="Unassembled WGS sequence"/>
</dbReference>
<reference evidence="3" key="1">
    <citation type="submission" date="2017-09" db="EMBL/GenBank/DDBJ databases">
        <title>Polyketide synthases of a Diaporthe helianthi virulent isolate.</title>
        <authorList>
            <person name="Baroncelli R."/>
        </authorList>
    </citation>
    <scope>NUCLEOTIDE SEQUENCE [LARGE SCALE GENOMIC DNA]</scope>
    <source>
        <strain evidence="3">7/96</strain>
    </source>
</reference>
<evidence type="ECO:0000313" key="3">
    <source>
        <dbReference type="EMBL" id="POS69207.1"/>
    </source>
</evidence>
<dbReference type="OrthoDB" id="2310150at2759"/>
<dbReference type="Pfam" id="PF00248">
    <property type="entry name" value="Aldo_ket_red"/>
    <property type="match status" value="1"/>
</dbReference>
<gene>
    <name evidence="3" type="ORF">DHEL01_v212400</name>
</gene>